<dbReference type="Pfam" id="PF05670">
    <property type="entry name" value="NFACT-R_1"/>
    <property type="match status" value="1"/>
</dbReference>
<evidence type="ECO:0000259" key="3">
    <source>
        <dbReference type="Pfam" id="PF05670"/>
    </source>
</evidence>
<evidence type="ECO:0000313" key="4">
    <source>
        <dbReference type="EMBL" id="SBV93582.1"/>
    </source>
</evidence>
<feature type="coiled-coil region" evidence="1">
    <location>
        <begin position="268"/>
        <end position="295"/>
    </location>
</feature>
<dbReference type="PANTHER" id="PTHR15239:SF6">
    <property type="entry name" value="RIBOSOME QUALITY CONTROL COMPLEX SUBUNIT NEMF"/>
    <property type="match status" value="1"/>
</dbReference>
<dbReference type="GO" id="GO:0043023">
    <property type="term" value="F:ribosomal large subunit binding"/>
    <property type="evidence" value="ECO:0007669"/>
    <property type="project" value="TreeGrafter"/>
</dbReference>
<dbReference type="InterPro" id="IPR008532">
    <property type="entry name" value="NFACT_RNA-bd"/>
</dbReference>
<feature type="region of interest" description="Disordered" evidence="2">
    <location>
        <begin position="384"/>
        <end position="403"/>
    </location>
</feature>
<dbReference type="GO" id="GO:0000049">
    <property type="term" value="F:tRNA binding"/>
    <property type="evidence" value="ECO:0007669"/>
    <property type="project" value="TreeGrafter"/>
</dbReference>
<dbReference type="InterPro" id="IPR051608">
    <property type="entry name" value="RQC_Subunit_NEMF"/>
</dbReference>
<organism evidence="4">
    <name type="scientific">uncultured delta proteobacterium</name>
    <dbReference type="NCBI Taxonomy" id="34034"/>
    <lineage>
        <taxon>Bacteria</taxon>
        <taxon>Deltaproteobacteria</taxon>
        <taxon>environmental samples</taxon>
    </lineage>
</organism>
<feature type="region of interest" description="Disordered" evidence="2">
    <location>
        <begin position="531"/>
        <end position="551"/>
    </location>
</feature>
<keyword evidence="1" id="KW-0175">Coiled coil</keyword>
<feature type="domain" description="NFACT RNA-binding" evidence="3">
    <location>
        <begin position="414"/>
        <end position="484"/>
    </location>
</feature>
<protein>
    <recommendedName>
        <fullName evidence="3">NFACT RNA-binding domain-containing protein</fullName>
    </recommendedName>
</protein>
<dbReference type="EMBL" id="FLUQ01000001">
    <property type="protein sequence ID" value="SBV93582.1"/>
    <property type="molecule type" value="Genomic_DNA"/>
</dbReference>
<dbReference type="AlphaFoldDB" id="A0A212J275"/>
<dbReference type="Gene3D" id="2.30.310.10">
    <property type="entry name" value="ibrinogen binding protein from staphylococcus aureus domain"/>
    <property type="match status" value="1"/>
</dbReference>
<reference evidence="4" key="1">
    <citation type="submission" date="2016-04" db="EMBL/GenBank/DDBJ databases">
        <authorList>
            <person name="Evans L.H."/>
            <person name="Alamgir A."/>
            <person name="Owens N."/>
            <person name="Weber N.D."/>
            <person name="Virtaneva K."/>
            <person name="Barbian K."/>
            <person name="Babar A."/>
            <person name="Rosenke K."/>
        </authorList>
    </citation>
    <scope>NUCLEOTIDE SEQUENCE</scope>
    <source>
        <strain evidence="4">86</strain>
    </source>
</reference>
<proteinExistence type="predicted"/>
<dbReference type="GO" id="GO:0072344">
    <property type="term" value="P:rescue of stalled ribosome"/>
    <property type="evidence" value="ECO:0007669"/>
    <property type="project" value="TreeGrafter"/>
</dbReference>
<evidence type="ECO:0000256" key="2">
    <source>
        <dbReference type="SAM" id="MobiDB-lite"/>
    </source>
</evidence>
<dbReference type="GO" id="GO:1990112">
    <property type="term" value="C:RQC complex"/>
    <property type="evidence" value="ECO:0007669"/>
    <property type="project" value="TreeGrafter"/>
</dbReference>
<sequence length="551" mass="60230">MDAHVFRRVGAILAQVLCKARLERIHEPVPGVTAFSLYVSGEKRCLLCRRHRSVPLLFITERSPLPNPAFPPAAVMRLRKYAEGRILGEARCNWVERQLAFALPHPEGESGCFWLLLDCKNGPAILESLPPDFSTPPPWPAPADIPALLRQNGEHDAPWEAFRVLTPLLRRTLALLSPEDAAALLVDLEAGDGDLFWYAPAAPSALSEDSMPPRHVCAWPLPPGAEESAGMAESATPAEAGTVLPLLEAMQLPLLLAGAKAQTQSPAIKQDKSALRRHKRLLATLETEKNRLAAMLLLGDEARLLQANLWRLQPDARLEAVTLPRDPAKPADPAAPKGETVTIRLNSLMSVTENMQAMFRKASKAARGLAMLDARLALLRDTPPPAAAARPLPEKASPKTGKKTVFSPSLIQEFVSSDGFALWRGRSAEGNRALLKLARPFDLWFHVEDGPSAHLLLRRDHAAQEVPERTLREAAALVGLKSWRKDDPKAPVMVALAKHVQPIKGAASGTVRVQERLQTLLVSLEASLEQSLRPDNNTARPKEGESCTTRK</sequence>
<evidence type="ECO:0000256" key="1">
    <source>
        <dbReference type="SAM" id="Coils"/>
    </source>
</evidence>
<gene>
    <name evidence="4" type="ORF">KL86DPRO_10556</name>
</gene>
<accession>A0A212J275</accession>
<dbReference type="PANTHER" id="PTHR15239">
    <property type="entry name" value="NUCLEAR EXPORT MEDIATOR FACTOR NEMF"/>
    <property type="match status" value="1"/>
</dbReference>
<name>A0A212J275_9DELT</name>